<sequence length="152" mass="17325">MGGKVIANVEGIEMSQNAKFLEFSEVYYLDPDQAEKARLQNLLKPFKRYRSGKVLATVIISNKAFFTSEIPSNLSLGEFGWDTHIPLVKPNRKSGRVSMKQYFRYICQERPGIWNPIHHCGSIAQEFYATAGMMLEENQHHSVEYHRGLASG</sequence>
<evidence type="ECO:0000313" key="2">
    <source>
        <dbReference type="Proteomes" id="UP001165064"/>
    </source>
</evidence>
<organism evidence="1 2">
    <name type="scientific">Ambrosiozyma monospora</name>
    <name type="common">Yeast</name>
    <name type="synonym">Endomycopsis monosporus</name>
    <dbReference type="NCBI Taxonomy" id="43982"/>
    <lineage>
        <taxon>Eukaryota</taxon>
        <taxon>Fungi</taxon>
        <taxon>Dikarya</taxon>
        <taxon>Ascomycota</taxon>
        <taxon>Saccharomycotina</taxon>
        <taxon>Pichiomycetes</taxon>
        <taxon>Pichiales</taxon>
        <taxon>Pichiaceae</taxon>
        <taxon>Ambrosiozyma</taxon>
    </lineage>
</organism>
<dbReference type="EMBL" id="BSXS01003773">
    <property type="protein sequence ID" value="GME81921.1"/>
    <property type="molecule type" value="Genomic_DNA"/>
</dbReference>
<gene>
    <name evidence="1" type="ORF">Amon02_000520800</name>
</gene>
<name>A0ACB5T5Q2_AMBMO</name>
<proteinExistence type="predicted"/>
<reference evidence="1" key="1">
    <citation type="submission" date="2023-04" db="EMBL/GenBank/DDBJ databases">
        <title>Ambrosiozyma monospora NBRC 10751.</title>
        <authorList>
            <person name="Ichikawa N."/>
            <person name="Sato H."/>
            <person name="Tonouchi N."/>
        </authorList>
    </citation>
    <scope>NUCLEOTIDE SEQUENCE</scope>
    <source>
        <strain evidence="1">NBRC 10751</strain>
    </source>
</reference>
<dbReference type="Proteomes" id="UP001165064">
    <property type="component" value="Unassembled WGS sequence"/>
</dbReference>
<accession>A0ACB5T5Q2</accession>
<keyword evidence="2" id="KW-1185">Reference proteome</keyword>
<comment type="caution">
    <text evidence="1">The sequence shown here is derived from an EMBL/GenBank/DDBJ whole genome shotgun (WGS) entry which is preliminary data.</text>
</comment>
<protein>
    <submittedName>
        <fullName evidence="1">Unnamed protein product</fullName>
    </submittedName>
</protein>
<evidence type="ECO:0000313" key="1">
    <source>
        <dbReference type="EMBL" id="GME81921.1"/>
    </source>
</evidence>